<dbReference type="GO" id="GO:0005737">
    <property type="term" value="C:cytoplasm"/>
    <property type="evidence" value="ECO:0007669"/>
    <property type="project" value="UniProtKB-SubCell"/>
</dbReference>
<feature type="non-terminal residue" evidence="8">
    <location>
        <position position="1"/>
    </location>
</feature>
<comment type="subcellular location">
    <subcellularLocation>
        <location evidence="1">Cell projection</location>
        <location evidence="1">Cilium</location>
    </subcellularLocation>
    <subcellularLocation>
        <location evidence="2">Cytoplasm</location>
    </subcellularLocation>
</comment>
<dbReference type="InterPro" id="IPR013783">
    <property type="entry name" value="Ig-like_fold"/>
</dbReference>
<dbReference type="GO" id="GO:0005929">
    <property type="term" value="C:cilium"/>
    <property type="evidence" value="ECO:0007669"/>
    <property type="project" value="UniProtKB-SubCell"/>
</dbReference>
<protein>
    <recommendedName>
        <fullName evidence="7">HYDIN/VesB/CFA65-like Ig-like domain-containing protein</fullName>
    </recommendedName>
</protein>
<dbReference type="Pfam" id="PF22544">
    <property type="entry name" value="HYDIN_VesB_CFA65-like_Ig"/>
    <property type="match status" value="1"/>
</dbReference>
<dbReference type="PANTHER" id="PTHR46127:SF1">
    <property type="entry name" value="CILIA- AND FLAGELLA-ASSOCIATED PROTEIN 65"/>
    <property type="match status" value="1"/>
</dbReference>
<dbReference type="Gene3D" id="2.60.40.10">
    <property type="entry name" value="Immunoglobulins"/>
    <property type="match status" value="2"/>
</dbReference>
<feature type="domain" description="HYDIN/VesB/CFA65-like Ig-like" evidence="7">
    <location>
        <begin position="182"/>
        <end position="251"/>
    </location>
</feature>
<name>A0A7J6QRW9_PEROL</name>
<dbReference type="EMBL" id="JABANM010027705">
    <property type="protein sequence ID" value="KAF4710881.1"/>
    <property type="molecule type" value="Genomic_DNA"/>
</dbReference>
<evidence type="ECO:0000256" key="1">
    <source>
        <dbReference type="ARBA" id="ARBA00004138"/>
    </source>
</evidence>
<accession>A0A7J6QRW9</accession>
<evidence type="ECO:0000256" key="6">
    <source>
        <dbReference type="SAM" id="MobiDB-lite"/>
    </source>
</evidence>
<reference evidence="8 9" key="1">
    <citation type="submission" date="2020-04" db="EMBL/GenBank/DDBJ databases">
        <title>Perkinsus olseni comparative genomics.</title>
        <authorList>
            <person name="Bogema D.R."/>
        </authorList>
    </citation>
    <scope>NUCLEOTIDE SEQUENCE [LARGE SCALE GENOMIC DNA]</scope>
    <source>
        <strain evidence="8">ATCC PRA-205</strain>
    </source>
</reference>
<keyword evidence="4" id="KW-0969">Cilium</keyword>
<comment type="caution">
    <text evidence="8">The sequence shown here is derived from an EMBL/GenBank/DDBJ whole genome shotgun (WGS) entry which is preliminary data.</text>
</comment>
<evidence type="ECO:0000313" key="9">
    <source>
        <dbReference type="Proteomes" id="UP000574390"/>
    </source>
</evidence>
<evidence type="ECO:0000256" key="3">
    <source>
        <dbReference type="ARBA" id="ARBA00022490"/>
    </source>
</evidence>
<feature type="region of interest" description="Disordered" evidence="6">
    <location>
        <begin position="1"/>
        <end position="42"/>
    </location>
</feature>
<dbReference type="PANTHER" id="PTHR46127">
    <property type="entry name" value="CILIA- AND FLAGELLA-ASSOCIATED PROTEIN 65"/>
    <property type="match status" value="1"/>
</dbReference>
<keyword evidence="5" id="KW-0966">Cell projection</keyword>
<dbReference type="InterPro" id="IPR053879">
    <property type="entry name" value="HYDIN_VesB_CFA65-like_Ig"/>
</dbReference>
<gene>
    <name evidence="8" type="ORF">FOZ62_006358</name>
</gene>
<dbReference type="Proteomes" id="UP000574390">
    <property type="component" value="Unassembled WGS sequence"/>
</dbReference>
<organism evidence="8 9">
    <name type="scientific">Perkinsus olseni</name>
    <name type="common">Perkinsus atlanticus</name>
    <dbReference type="NCBI Taxonomy" id="32597"/>
    <lineage>
        <taxon>Eukaryota</taxon>
        <taxon>Sar</taxon>
        <taxon>Alveolata</taxon>
        <taxon>Perkinsozoa</taxon>
        <taxon>Perkinsea</taxon>
        <taxon>Perkinsida</taxon>
        <taxon>Perkinsidae</taxon>
        <taxon>Perkinsus</taxon>
    </lineage>
</organism>
<feature type="non-terminal residue" evidence="8">
    <location>
        <position position="262"/>
    </location>
</feature>
<sequence length="262" mass="28354">STSMVNSPRRGLKTPKPSQAYKPTPPNYHSFAGPPLTQNTKGNRNVRVLAIPEGQPLNASERVRLCGIRCPDEVCFAAGSWDVGQEVIVNFSIRNEWLMPVTIKYTLPRSRSVSLPYPKPIKISPGLTEEIPVTFRPTTYEPLLDEIVVHVKTPAVADVPPAFVICIRAEVNTLSVSHRVLNSTVDFGLVPAGETSAKIIQLFNTGSRVAQIAWKTSEPFSVDPDCCPATIPIGGAAKYKLRISPEKGQTIEGLVVATATAG</sequence>
<dbReference type="InterPro" id="IPR052614">
    <property type="entry name" value="CFAP65"/>
</dbReference>
<evidence type="ECO:0000313" key="8">
    <source>
        <dbReference type="EMBL" id="KAF4710881.1"/>
    </source>
</evidence>
<evidence type="ECO:0000256" key="5">
    <source>
        <dbReference type="ARBA" id="ARBA00023273"/>
    </source>
</evidence>
<keyword evidence="3" id="KW-0963">Cytoplasm</keyword>
<proteinExistence type="predicted"/>
<evidence type="ECO:0000256" key="2">
    <source>
        <dbReference type="ARBA" id="ARBA00004496"/>
    </source>
</evidence>
<dbReference type="AlphaFoldDB" id="A0A7J6QRW9"/>
<evidence type="ECO:0000259" key="7">
    <source>
        <dbReference type="Pfam" id="PF22544"/>
    </source>
</evidence>
<evidence type="ECO:0000256" key="4">
    <source>
        <dbReference type="ARBA" id="ARBA00023069"/>
    </source>
</evidence>